<accession>A0A1I8IET3</accession>
<protein>
    <submittedName>
        <fullName evidence="3">Saposin B-type domain-containing protein</fullName>
    </submittedName>
</protein>
<keyword evidence="2" id="KW-1185">Reference proteome</keyword>
<feature type="chain" id="PRO_5009320977" evidence="1">
    <location>
        <begin position="30"/>
        <end position="178"/>
    </location>
</feature>
<feature type="signal peptide" evidence="1">
    <location>
        <begin position="1"/>
        <end position="29"/>
    </location>
</feature>
<evidence type="ECO:0000313" key="2">
    <source>
        <dbReference type="Proteomes" id="UP000095280"/>
    </source>
</evidence>
<proteinExistence type="predicted"/>
<organism evidence="2 3">
    <name type="scientific">Macrostomum lignano</name>
    <dbReference type="NCBI Taxonomy" id="282301"/>
    <lineage>
        <taxon>Eukaryota</taxon>
        <taxon>Metazoa</taxon>
        <taxon>Spiralia</taxon>
        <taxon>Lophotrochozoa</taxon>
        <taxon>Platyhelminthes</taxon>
        <taxon>Rhabditophora</taxon>
        <taxon>Macrostomorpha</taxon>
        <taxon>Macrostomida</taxon>
        <taxon>Macrostomidae</taxon>
        <taxon>Macrostomum</taxon>
    </lineage>
</organism>
<keyword evidence="1" id="KW-0732">Signal</keyword>
<dbReference type="WBParaSite" id="maker-uti_cns_0011851-snap-gene-0.4-mRNA-1">
    <property type="protein sequence ID" value="maker-uti_cns_0011851-snap-gene-0.4-mRNA-1"/>
    <property type="gene ID" value="maker-uti_cns_0011851-snap-gene-0.4"/>
</dbReference>
<reference evidence="3" key="1">
    <citation type="submission" date="2016-11" db="UniProtKB">
        <authorList>
            <consortium name="WormBaseParasite"/>
        </authorList>
    </citation>
    <scope>IDENTIFICATION</scope>
</reference>
<dbReference type="AlphaFoldDB" id="A0A1I8IET3"/>
<name>A0A1I8IET3_9PLAT</name>
<evidence type="ECO:0000313" key="3">
    <source>
        <dbReference type="WBParaSite" id="maker-uti_cns_0011851-snap-gene-0.4-mRNA-1"/>
    </source>
</evidence>
<sequence>SVSRHVPYFSKKFRLASQSFLLSLLLAAAQLNGPEQISEIAELQTQDKSAAAADNFGCLVRCMECFRFDECLRPDAPNLSETTLRRCSLAALLLATLPDPMRPLAKHLRFVEELRRCPYMSRKCSIKLAHIVSGIAAAKTIDPDSNGRIDDNTLTARQFCTRHADAIIDLIGARLDAA</sequence>
<dbReference type="Proteomes" id="UP000095280">
    <property type="component" value="Unplaced"/>
</dbReference>
<evidence type="ECO:0000256" key="1">
    <source>
        <dbReference type="SAM" id="SignalP"/>
    </source>
</evidence>